<sequence>MFALSAVFSFIFGTIAGSFIDAASERWGQDKSIMGRSHCVSCGYVLKWKDLFPVFSFLALRGRCASCGVNIPRRHLIIEIITGFIFFVIFLSLPLSKYIFVAGTETDLILFANLLFLWVVTSAILILILSDARFYIIPDIVSMPGALTVLILAALLDYVFPNIDSISFLAQEGVNNIFSRVIPSFPESLLGATIGSLFFFSISFISRGKWMGWGDGKMAMFLGALFGWPFVVSVAFASFVLGSFVGLFLMLKKEATMKSLLPFGVFLGISAIFFLIFQNTSDGQMFRFFSSSFFAL</sequence>
<comment type="subcellular location">
    <subcellularLocation>
        <location evidence="1">Cell membrane</location>
        <topology evidence="1">Multi-pass membrane protein</topology>
    </subcellularLocation>
</comment>
<keyword evidence="6 7" id="KW-0472">Membrane</keyword>
<dbReference type="PANTHER" id="PTHR30487:SF0">
    <property type="entry name" value="PREPILIN LEADER PEPTIDASE_N-METHYLTRANSFERASE-RELATED"/>
    <property type="match status" value="1"/>
</dbReference>
<keyword evidence="5 7" id="KW-1133">Transmembrane helix</keyword>
<comment type="similarity">
    <text evidence="2">Belongs to the peptidase A24 family.</text>
</comment>
<evidence type="ECO:0008006" key="12">
    <source>
        <dbReference type="Google" id="ProtNLM"/>
    </source>
</evidence>
<keyword evidence="3" id="KW-1003">Cell membrane</keyword>
<name>A0A1G2PR01_9BACT</name>
<evidence type="ECO:0000256" key="6">
    <source>
        <dbReference type="ARBA" id="ARBA00023136"/>
    </source>
</evidence>
<dbReference type="Pfam" id="PF06750">
    <property type="entry name" value="A24_N_bact"/>
    <property type="match status" value="1"/>
</dbReference>
<evidence type="ECO:0000256" key="5">
    <source>
        <dbReference type="ARBA" id="ARBA00022989"/>
    </source>
</evidence>
<feature type="domain" description="Prepilin peptidase A24 N-terminal" evidence="9">
    <location>
        <begin position="11"/>
        <end position="92"/>
    </location>
</feature>
<dbReference type="GO" id="GO:0006465">
    <property type="term" value="P:signal peptide processing"/>
    <property type="evidence" value="ECO:0007669"/>
    <property type="project" value="TreeGrafter"/>
</dbReference>
<dbReference type="InterPro" id="IPR050882">
    <property type="entry name" value="Prepilin_peptidase/N-MTase"/>
</dbReference>
<evidence type="ECO:0000256" key="1">
    <source>
        <dbReference type="ARBA" id="ARBA00004651"/>
    </source>
</evidence>
<feature type="transmembrane region" description="Helical" evidence="7">
    <location>
        <begin position="108"/>
        <end position="129"/>
    </location>
</feature>
<dbReference type="EMBL" id="MHSW01000030">
    <property type="protein sequence ID" value="OHA50733.1"/>
    <property type="molecule type" value="Genomic_DNA"/>
</dbReference>
<protein>
    <recommendedName>
        <fullName evidence="12">Peptidase A24A N-terminal domain-containing protein</fullName>
    </recommendedName>
</protein>
<dbReference type="PANTHER" id="PTHR30487">
    <property type="entry name" value="TYPE 4 PREPILIN-LIKE PROTEINS LEADER PEPTIDE-PROCESSING ENZYME"/>
    <property type="match status" value="1"/>
</dbReference>
<feature type="transmembrane region" description="Helical" evidence="7">
    <location>
        <begin position="141"/>
        <end position="160"/>
    </location>
</feature>
<feature type="transmembrane region" description="Helical" evidence="7">
    <location>
        <begin position="188"/>
        <end position="206"/>
    </location>
</feature>
<reference evidence="10 11" key="1">
    <citation type="journal article" date="2016" name="Nat. Commun.">
        <title>Thousands of microbial genomes shed light on interconnected biogeochemical processes in an aquifer system.</title>
        <authorList>
            <person name="Anantharaman K."/>
            <person name="Brown C.T."/>
            <person name="Hug L.A."/>
            <person name="Sharon I."/>
            <person name="Castelle C.J."/>
            <person name="Probst A.J."/>
            <person name="Thomas B.C."/>
            <person name="Singh A."/>
            <person name="Wilkins M.J."/>
            <person name="Karaoz U."/>
            <person name="Brodie E.L."/>
            <person name="Williams K.H."/>
            <person name="Hubbard S.S."/>
            <person name="Banfield J.F."/>
        </authorList>
    </citation>
    <scope>NUCLEOTIDE SEQUENCE [LARGE SCALE GENOMIC DNA]</scope>
</reference>
<dbReference type="AlphaFoldDB" id="A0A1G2PR01"/>
<evidence type="ECO:0000259" key="8">
    <source>
        <dbReference type="Pfam" id="PF01478"/>
    </source>
</evidence>
<dbReference type="InterPro" id="IPR000045">
    <property type="entry name" value="Prepilin_IV_endopep_pep"/>
</dbReference>
<organism evidence="10 11">
    <name type="scientific">Candidatus Terrybacteria bacterium RIFCSPLOWO2_01_FULL_40_23</name>
    <dbReference type="NCBI Taxonomy" id="1802366"/>
    <lineage>
        <taxon>Bacteria</taxon>
        <taxon>Candidatus Terryibacteriota</taxon>
    </lineage>
</organism>
<feature type="domain" description="Prepilin type IV endopeptidase peptidase" evidence="8">
    <location>
        <begin position="119"/>
        <end position="247"/>
    </location>
</feature>
<accession>A0A1G2PR01</accession>
<evidence type="ECO:0000256" key="4">
    <source>
        <dbReference type="ARBA" id="ARBA00022692"/>
    </source>
</evidence>
<proteinExistence type="inferred from homology"/>
<dbReference type="Proteomes" id="UP000176951">
    <property type="component" value="Unassembled WGS sequence"/>
</dbReference>
<dbReference type="GO" id="GO:0004190">
    <property type="term" value="F:aspartic-type endopeptidase activity"/>
    <property type="evidence" value="ECO:0007669"/>
    <property type="project" value="InterPro"/>
</dbReference>
<evidence type="ECO:0000256" key="2">
    <source>
        <dbReference type="ARBA" id="ARBA00005801"/>
    </source>
</evidence>
<evidence type="ECO:0000256" key="7">
    <source>
        <dbReference type="SAM" id="Phobius"/>
    </source>
</evidence>
<evidence type="ECO:0000313" key="10">
    <source>
        <dbReference type="EMBL" id="OHA50733.1"/>
    </source>
</evidence>
<comment type="caution">
    <text evidence="10">The sequence shown here is derived from an EMBL/GenBank/DDBJ whole genome shotgun (WGS) entry which is preliminary data.</text>
</comment>
<dbReference type="InterPro" id="IPR010627">
    <property type="entry name" value="Prepilin_pept_A24_N"/>
</dbReference>
<keyword evidence="4 7" id="KW-0812">Transmembrane</keyword>
<dbReference type="GO" id="GO:0005886">
    <property type="term" value="C:plasma membrane"/>
    <property type="evidence" value="ECO:0007669"/>
    <property type="project" value="UniProtKB-SubCell"/>
</dbReference>
<gene>
    <name evidence="10" type="ORF">A3A97_02280</name>
</gene>
<evidence type="ECO:0000256" key="3">
    <source>
        <dbReference type="ARBA" id="ARBA00022475"/>
    </source>
</evidence>
<evidence type="ECO:0000259" key="9">
    <source>
        <dbReference type="Pfam" id="PF06750"/>
    </source>
</evidence>
<dbReference type="Pfam" id="PF01478">
    <property type="entry name" value="Peptidase_A24"/>
    <property type="match status" value="1"/>
</dbReference>
<feature type="transmembrane region" description="Helical" evidence="7">
    <location>
        <begin position="260"/>
        <end position="277"/>
    </location>
</feature>
<feature type="transmembrane region" description="Helical" evidence="7">
    <location>
        <begin position="76"/>
        <end position="96"/>
    </location>
</feature>
<evidence type="ECO:0000313" key="11">
    <source>
        <dbReference type="Proteomes" id="UP000176951"/>
    </source>
</evidence>
<dbReference type="Gene3D" id="1.20.120.1220">
    <property type="match status" value="1"/>
</dbReference>
<feature type="transmembrane region" description="Helical" evidence="7">
    <location>
        <begin position="218"/>
        <end position="248"/>
    </location>
</feature>